<organism evidence="2 3">
    <name type="scientific">[Clostridium] aminophilum</name>
    <dbReference type="NCBI Taxonomy" id="1526"/>
    <lineage>
        <taxon>Bacteria</taxon>
        <taxon>Bacillati</taxon>
        <taxon>Bacillota</taxon>
        <taxon>Clostridia</taxon>
        <taxon>Lachnospirales</taxon>
        <taxon>Lachnospiraceae</taxon>
    </lineage>
</organism>
<dbReference type="SUPFAM" id="SSF140931">
    <property type="entry name" value="Fic-like"/>
    <property type="match status" value="1"/>
</dbReference>
<gene>
    <name evidence="2" type="ORF">SAMN04487771_101941</name>
</gene>
<dbReference type="PROSITE" id="PS51459">
    <property type="entry name" value="FIDO"/>
    <property type="match status" value="1"/>
</dbReference>
<dbReference type="Proteomes" id="UP000199820">
    <property type="component" value="Unassembled WGS sequence"/>
</dbReference>
<evidence type="ECO:0000259" key="1">
    <source>
        <dbReference type="PROSITE" id="PS51459"/>
    </source>
</evidence>
<dbReference type="Gene3D" id="1.10.3290.10">
    <property type="entry name" value="Fido-like domain"/>
    <property type="match status" value="1"/>
</dbReference>
<sequence length="72" mass="8138">MKRPGIQIFNLAAKIHECKGRQEFIHPFNEGNGRISRSGIRSLIATAILAVREQKNQKKLNHGIKMIKKGES</sequence>
<dbReference type="OrthoDB" id="9813719at2"/>
<dbReference type="InterPro" id="IPR036597">
    <property type="entry name" value="Fido-like_dom_sf"/>
</dbReference>
<dbReference type="AlphaFoldDB" id="A0A1I0ELR3"/>
<evidence type="ECO:0000313" key="2">
    <source>
        <dbReference type="EMBL" id="SET46399.1"/>
    </source>
</evidence>
<dbReference type="InterPro" id="IPR003812">
    <property type="entry name" value="Fido"/>
</dbReference>
<evidence type="ECO:0000313" key="3">
    <source>
        <dbReference type="Proteomes" id="UP000199820"/>
    </source>
</evidence>
<protein>
    <submittedName>
        <fullName evidence="2">Fic/DOC family protein</fullName>
    </submittedName>
</protein>
<dbReference type="EMBL" id="FOIL01000019">
    <property type="protein sequence ID" value="SET46399.1"/>
    <property type="molecule type" value="Genomic_DNA"/>
</dbReference>
<reference evidence="2 3" key="1">
    <citation type="submission" date="2016-10" db="EMBL/GenBank/DDBJ databases">
        <authorList>
            <person name="de Groot N.N."/>
        </authorList>
    </citation>
    <scope>NUCLEOTIDE SEQUENCE [LARGE SCALE GENOMIC DNA]</scope>
    <source>
        <strain evidence="2 3">KH1P1</strain>
    </source>
</reference>
<feature type="domain" description="Fido" evidence="1">
    <location>
        <begin position="1"/>
        <end position="72"/>
    </location>
</feature>
<accession>A0A1I0ELR3</accession>
<name>A0A1I0ELR3_9FIRM</name>
<proteinExistence type="predicted"/>
<keyword evidence="3" id="KW-1185">Reference proteome</keyword>